<dbReference type="NCBIfam" id="NF004085">
    <property type="entry name" value="PRK05586.1"/>
    <property type="match status" value="1"/>
</dbReference>
<feature type="domain" description="ATP-grasp" evidence="14">
    <location>
        <begin position="122"/>
        <end position="317"/>
    </location>
</feature>
<dbReference type="InterPro" id="IPR051602">
    <property type="entry name" value="ACC_Biotin_Carboxylase"/>
</dbReference>
<dbReference type="Pfam" id="PF02785">
    <property type="entry name" value="Biotin_carb_C"/>
    <property type="match status" value="1"/>
</dbReference>
<evidence type="ECO:0000256" key="3">
    <source>
        <dbReference type="ARBA" id="ARBA00011750"/>
    </source>
</evidence>
<accession>A0A939BLY6</accession>
<evidence type="ECO:0000256" key="12">
    <source>
        <dbReference type="PROSITE-ProRule" id="PRU00409"/>
    </source>
</evidence>
<feature type="domain" description="Biotin carboxylation" evidence="15">
    <location>
        <begin position="1"/>
        <end position="446"/>
    </location>
</feature>
<evidence type="ECO:0000256" key="4">
    <source>
        <dbReference type="ARBA" id="ARBA00013263"/>
    </source>
</evidence>
<dbReference type="GO" id="GO:0006633">
    <property type="term" value="P:fatty acid biosynthetic process"/>
    <property type="evidence" value="ECO:0007669"/>
    <property type="project" value="UniProtKB-KW"/>
</dbReference>
<dbReference type="PANTHER" id="PTHR48095">
    <property type="entry name" value="PYRUVATE CARBOXYLASE SUBUNIT A"/>
    <property type="match status" value="1"/>
</dbReference>
<dbReference type="FunFam" id="3.30.1490.20:FF:000018">
    <property type="entry name" value="Biotin carboxylase"/>
    <property type="match status" value="1"/>
</dbReference>
<comment type="catalytic activity">
    <reaction evidence="11 13">
        <text>N(6)-biotinyl-L-lysyl-[protein] + hydrogencarbonate + ATP = N(6)-carboxybiotinyl-L-lysyl-[protein] + ADP + phosphate + H(+)</text>
        <dbReference type="Rhea" id="RHEA:13501"/>
        <dbReference type="Rhea" id="RHEA-COMP:10505"/>
        <dbReference type="Rhea" id="RHEA-COMP:10506"/>
        <dbReference type="ChEBI" id="CHEBI:15378"/>
        <dbReference type="ChEBI" id="CHEBI:17544"/>
        <dbReference type="ChEBI" id="CHEBI:30616"/>
        <dbReference type="ChEBI" id="CHEBI:43474"/>
        <dbReference type="ChEBI" id="CHEBI:83144"/>
        <dbReference type="ChEBI" id="CHEBI:83145"/>
        <dbReference type="ChEBI" id="CHEBI:456216"/>
        <dbReference type="EC" id="6.3.4.14"/>
    </reaction>
</comment>
<reference evidence="16" key="1">
    <citation type="submission" date="2021-01" db="EMBL/GenBank/DDBJ databases">
        <title>Genomic Encyclopedia of Type Strains, Phase IV (KMG-IV): sequencing the most valuable type-strain genomes for metagenomic binning, comparative biology and taxonomic classification.</title>
        <authorList>
            <person name="Goeker M."/>
        </authorList>
    </citation>
    <scope>NUCLEOTIDE SEQUENCE</scope>
    <source>
        <strain evidence="16">DSM 23230</strain>
    </source>
</reference>
<dbReference type="InterPro" id="IPR005482">
    <property type="entry name" value="Biotin_COase_C"/>
</dbReference>
<sequence>MFDKILIANRGEVAVRIIRACQELDIKTVAVYSEADENALHVKIADETYCIGPPSSGDSYLDIPRLISVAEISNADAIHPGYGFLSENAHFAEVCEECGIKFVGPRAESIEKMGDKSVARDTMIAADVPVVPGTEGALEGAEEAKEIAADIGYPVIVKASFGGGGRGMRIANNEEEVVQAIQTAQSEAEAAFGNPEVYLEKYVEDPRHIEFQILADEHGNVVHLGERDCSIQRRHQKMIEEAPSPAINSELREEMGEAAIRAAEAVDYHNAGTVEMLLDKDDNFYFIEMNTRIQVEHPVTEWVTGIDIVKEQIRVAMGEELGYDQDDIEIEGAAIECRINAEDPDKDFRPSPGQVTNYLIPGGFGVRVDSAVYQDYVIPPFYDSMVAKLITWGRDREECRKRMLRSLNEFEVGGIKTTIPFHKKVLNNEYFTSGDFDTSFIPTHMIDDEEEE</sequence>
<dbReference type="SUPFAM" id="SSF52440">
    <property type="entry name" value="PreATP-grasp domain"/>
    <property type="match status" value="1"/>
</dbReference>
<evidence type="ECO:0000313" key="17">
    <source>
        <dbReference type="Proteomes" id="UP000774000"/>
    </source>
</evidence>
<evidence type="ECO:0000256" key="1">
    <source>
        <dbReference type="ARBA" id="ARBA00003761"/>
    </source>
</evidence>
<dbReference type="InterPro" id="IPR016185">
    <property type="entry name" value="PreATP-grasp_dom_sf"/>
</dbReference>
<dbReference type="NCBIfam" id="TIGR00514">
    <property type="entry name" value="accC"/>
    <property type="match status" value="1"/>
</dbReference>
<dbReference type="Gene3D" id="3.30.470.20">
    <property type="entry name" value="ATP-grasp fold, B domain"/>
    <property type="match status" value="1"/>
</dbReference>
<dbReference type="NCBIfam" id="NF006367">
    <property type="entry name" value="PRK08591.1"/>
    <property type="match status" value="1"/>
</dbReference>
<keyword evidence="7 12" id="KW-0547">Nucleotide-binding</keyword>
<evidence type="ECO:0000256" key="6">
    <source>
        <dbReference type="ARBA" id="ARBA00022723"/>
    </source>
</evidence>
<dbReference type="FunFam" id="3.40.50.20:FF:000010">
    <property type="entry name" value="Propionyl-CoA carboxylase subunit alpha"/>
    <property type="match status" value="1"/>
</dbReference>
<protein>
    <recommendedName>
        <fullName evidence="4 13">Biotin carboxylase</fullName>
        <ecNumber evidence="4 13">6.3.4.14</ecNumber>
    </recommendedName>
    <alternativeName>
        <fullName evidence="13">Acetyl-coenzyme A carboxylase biotin carboxylase subunit A</fullName>
    </alternativeName>
</protein>
<keyword evidence="10 13" id="KW-0092">Biotin</keyword>
<dbReference type="InterPro" id="IPR004549">
    <property type="entry name" value="Acetyl_CoA_COase_biotin_COase"/>
</dbReference>
<dbReference type="InterPro" id="IPR011054">
    <property type="entry name" value="Rudment_hybrid_motif"/>
</dbReference>
<keyword evidence="13" id="KW-0276">Fatty acid metabolism</keyword>
<evidence type="ECO:0000256" key="8">
    <source>
        <dbReference type="ARBA" id="ARBA00022840"/>
    </source>
</evidence>
<dbReference type="PROSITE" id="PS50979">
    <property type="entry name" value="BC"/>
    <property type="match status" value="1"/>
</dbReference>
<keyword evidence="13" id="KW-0443">Lipid metabolism</keyword>
<dbReference type="GO" id="GO:0046872">
    <property type="term" value="F:metal ion binding"/>
    <property type="evidence" value="ECO:0007669"/>
    <property type="project" value="UniProtKB-KW"/>
</dbReference>
<dbReference type="InterPro" id="IPR011764">
    <property type="entry name" value="Biotin_carboxylation_dom"/>
</dbReference>
<dbReference type="Pfam" id="PF02786">
    <property type="entry name" value="CPSase_L_D2"/>
    <property type="match status" value="1"/>
</dbReference>
<comment type="pathway">
    <text evidence="2 13">Lipid metabolism; malonyl-CoA biosynthesis; malonyl-CoA from acetyl-CoA: step 1/1.</text>
</comment>
<dbReference type="Proteomes" id="UP000774000">
    <property type="component" value="Unassembled WGS sequence"/>
</dbReference>
<dbReference type="PROSITE" id="PS50975">
    <property type="entry name" value="ATP_GRASP"/>
    <property type="match status" value="1"/>
</dbReference>
<keyword evidence="13" id="KW-0275">Fatty acid biosynthesis</keyword>
<dbReference type="Pfam" id="PF00289">
    <property type="entry name" value="Biotin_carb_N"/>
    <property type="match status" value="1"/>
</dbReference>
<dbReference type="GO" id="GO:0004075">
    <property type="term" value="F:biotin carboxylase activity"/>
    <property type="evidence" value="ECO:0007669"/>
    <property type="project" value="UniProtKB-EC"/>
</dbReference>
<proteinExistence type="predicted"/>
<evidence type="ECO:0000313" key="16">
    <source>
        <dbReference type="EMBL" id="MBM7555230.1"/>
    </source>
</evidence>
<dbReference type="GO" id="GO:0005524">
    <property type="term" value="F:ATP binding"/>
    <property type="evidence" value="ECO:0007669"/>
    <property type="project" value="UniProtKB-UniRule"/>
</dbReference>
<dbReference type="PROSITE" id="PS00867">
    <property type="entry name" value="CPSASE_2"/>
    <property type="match status" value="1"/>
</dbReference>
<name>A0A939BLY6_9FIRM</name>
<evidence type="ECO:0000256" key="9">
    <source>
        <dbReference type="ARBA" id="ARBA00022842"/>
    </source>
</evidence>
<evidence type="ECO:0000259" key="14">
    <source>
        <dbReference type="PROSITE" id="PS50975"/>
    </source>
</evidence>
<dbReference type="InterPro" id="IPR005481">
    <property type="entry name" value="BC-like_N"/>
</dbReference>
<keyword evidence="8 12" id="KW-0067">ATP-binding</keyword>
<dbReference type="EC" id="6.3.4.14" evidence="4 13"/>
<dbReference type="EMBL" id="JAFBDQ010000001">
    <property type="protein sequence ID" value="MBM7555230.1"/>
    <property type="molecule type" value="Genomic_DNA"/>
</dbReference>
<dbReference type="PANTHER" id="PTHR48095:SF2">
    <property type="entry name" value="BIOTIN CARBOXYLASE, CHLOROPLASTIC"/>
    <property type="match status" value="1"/>
</dbReference>
<evidence type="ECO:0000256" key="7">
    <source>
        <dbReference type="ARBA" id="ARBA00022741"/>
    </source>
</evidence>
<comment type="function">
    <text evidence="1 13">This protein is a component of the acetyl coenzyme A carboxylase complex; first, biotin carboxylase catalyzes the carboxylation of the carrier protein and then the transcarboxylase transfers the carboxyl group to form malonyl-CoA.</text>
</comment>
<dbReference type="SUPFAM" id="SSF56059">
    <property type="entry name" value="Glutathione synthetase ATP-binding domain-like"/>
    <property type="match status" value="1"/>
</dbReference>
<dbReference type="SUPFAM" id="SSF51246">
    <property type="entry name" value="Rudiment single hybrid motif"/>
    <property type="match status" value="1"/>
</dbReference>
<evidence type="ECO:0000256" key="5">
    <source>
        <dbReference type="ARBA" id="ARBA00022598"/>
    </source>
</evidence>
<keyword evidence="9" id="KW-0460">Magnesium</keyword>
<evidence type="ECO:0000259" key="15">
    <source>
        <dbReference type="PROSITE" id="PS50979"/>
    </source>
</evidence>
<comment type="caution">
    <text evidence="16">The sequence shown here is derived from an EMBL/GenBank/DDBJ whole genome shotgun (WGS) entry which is preliminary data.</text>
</comment>
<dbReference type="RefSeq" id="WP_204699958.1">
    <property type="nucleotide sequence ID" value="NZ_JAFBDQ010000001.1"/>
</dbReference>
<keyword evidence="6" id="KW-0479">Metal-binding</keyword>
<gene>
    <name evidence="16" type="ORF">JOC47_000054</name>
</gene>
<dbReference type="InterPro" id="IPR005479">
    <property type="entry name" value="CPAse_ATP-bd"/>
</dbReference>
<evidence type="ECO:0000256" key="11">
    <source>
        <dbReference type="ARBA" id="ARBA00048600"/>
    </source>
</evidence>
<organism evidence="16 17">
    <name type="scientific">Halanaerobacter jeridensis</name>
    <dbReference type="NCBI Taxonomy" id="706427"/>
    <lineage>
        <taxon>Bacteria</taxon>
        <taxon>Bacillati</taxon>
        <taxon>Bacillota</taxon>
        <taxon>Clostridia</taxon>
        <taxon>Halanaerobiales</taxon>
        <taxon>Halobacteroidaceae</taxon>
        <taxon>Halanaerobacter</taxon>
    </lineage>
</organism>
<evidence type="ECO:0000256" key="13">
    <source>
        <dbReference type="RuleBase" id="RU365063"/>
    </source>
</evidence>
<keyword evidence="17" id="KW-1185">Reference proteome</keyword>
<keyword evidence="13" id="KW-0444">Lipid biosynthesis</keyword>
<keyword evidence="5 13" id="KW-0436">Ligase</keyword>
<dbReference type="PROSITE" id="PS00866">
    <property type="entry name" value="CPSASE_1"/>
    <property type="match status" value="1"/>
</dbReference>
<evidence type="ECO:0000256" key="2">
    <source>
        <dbReference type="ARBA" id="ARBA00004956"/>
    </source>
</evidence>
<comment type="subunit">
    <text evidence="3 13">Acetyl-CoA carboxylase is a heterohexamer of biotin carboxyl carrier protein, biotin carboxylase and the two subunits of carboxyl transferase in a 2:2 complex.</text>
</comment>
<dbReference type="InterPro" id="IPR011761">
    <property type="entry name" value="ATP-grasp"/>
</dbReference>
<dbReference type="SMART" id="SM00878">
    <property type="entry name" value="Biotin_carb_C"/>
    <property type="match status" value="1"/>
</dbReference>
<evidence type="ECO:0000256" key="10">
    <source>
        <dbReference type="ARBA" id="ARBA00023267"/>
    </source>
</evidence>
<dbReference type="FunFam" id="3.30.470.20:FF:000028">
    <property type="entry name" value="Methylcrotonoyl-CoA carboxylase subunit alpha, mitochondrial"/>
    <property type="match status" value="1"/>
</dbReference>
<dbReference type="AlphaFoldDB" id="A0A939BLY6"/>